<name>A0ABS7PVA5_9SPHN</name>
<accession>A0ABS7PVA5</accession>
<organism evidence="2 3">
    <name type="scientific">Sphingomonas colocasiae</name>
    <dbReference type="NCBI Taxonomy" id="1848973"/>
    <lineage>
        <taxon>Bacteria</taxon>
        <taxon>Pseudomonadati</taxon>
        <taxon>Pseudomonadota</taxon>
        <taxon>Alphaproteobacteria</taxon>
        <taxon>Sphingomonadales</taxon>
        <taxon>Sphingomonadaceae</taxon>
        <taxon>Sphingomonas</taxon>
    </lineage>
</organism>
<evidence type="ECO:0000256" key="1">
    <source>
        <dbReference type="SAM" id="SignalP"/>
    </source>
</evidence>
<keyword evidence="3" id="KW-1185">Reference proteome</keyword>
<protein>
    <recommendedName>
        <fullName evidence="4">Lipoprotein</fullName>
    </recommendedName>
</protein>
<dbReference type="Proteomes" id="UP000706039">
    <property type="component" value="Unassembled WGS sequence"/>
</dbReference>
<proteinExistence type="predicted"/>
<feature type="signal peptide" evidence="1">
    <location>
        <begin position="1"/>
        <end position="17"/>
    </location>
</feature>
<dbReference type="RefSeq" id="WP_222992373.1">
    <property type="nucleotide sequence ID" value="NZ_JAINVV010000011.1"/>
</dbReference>
<reference evidence="2 3" key="1">
    <citation type="submission" date="2021-08" db="EMBL/GenBank/DDBJ databases">
        <authorList>
            <person name="Tuo L."/>
        </authorList>
    </citation>
    <scope>NUCLEOTIDE SEQUENCE [LARGE SCALE GENOMIC DNA]</scope>
    <source>
        <strain evidence="2 3">JCM 31229</strain>
    </source>
</reference>
<dbReference type="PROSITE" id="PS51257">
    <property type="entry name" value="PROKAR_LIPOPROTEIN"/>
    <property type="match status" value="1"/>
</dbReference>
<gene>
    <name evidence="2" type="ORF">K7G82_23440</name>
</gene>
<feature type="chain" id="PRO_5045642709" description="Lipoprotein" evidence="1">
    <location>
        <begin position="18"/>
        <end position="181"/>
    </location>
</feature>
<keyword evidence="1" id="KW-0732">Signal</keyword>
<evidence type="ECO:0000313" key="3">
    <source>
        <dbReference type="Proteomes" id="UP000706039"/>
    </source>
</evidence>
<dbReference type="EMBL" id="JAINVV010000011">
    <property type="protein sequence ID" value="MBY8825277.1"/>
    <property type="molecule type" value="Genomic_DNA"/>
</dbReference>
<evidence type="ECO:0000313" key="2">
    <source>
        <dbReference type="EMBL" id="MBY8825277.1"/>
    </source>
</evidence>
<comment type="caution">
    <text evidence="2">The sequence shown here is derived from an EMBL/GenBank/DDBJ whole genome shotgun (WGS) entry which is preliminary data.</text>
</comment>
<sequence>MKMWRSIAVLIAPLLLAACWEGEPWYPATEGQAVIPAGDYRLVEPGAPPEGDEILLVAGNDDGSQSVTVETPWRIVSVPFGPAAERNYLVQMQKMGGKGHDLGASFLLMQVRDGRYLITILPCGGSVRAAVERAGGFVSSDPNSAPTCNFRDRALVESQLKAFLAMPDRPAPDMELVPVSR</sequence>
<evidence type="ECO:0008006" key="4">
    <source>
        <dbReference type="Google" id="ProtNLM"/>
    </source>
</evidence>